<name>H5XZN7_9FIRM</name>
<dbReference type="STRING" id="768710.DesyoDRAFT_5077"/>
<accession>H5XZN7</accession>
<evidence type="ECO:0000259" key="1">
    <source>
        <dbReference type="Pfam" id="PF15919"/>
    </source>
</evidence>
<reference evidence="2 3" key="1">
    <citation type="submission" date="2011-11" db="EMBL/GenBank/DDBJ databases">
        <title>The Noncontiguous Finished genome of Desulfosporosinus youngiae DSM 17734.</title>
        <authorList>
            <consortium name="US DOE Joint Genome Institute (JGI-PGF)"/>
            <person name="Lucas S."/>
            <person name="Han J."/>
            <person name="Lapidus A."/>
            <person name="Cheng J.-F."/>
            <person name="Goodwin L."/>
            <person name="Pitluck S."/>
            <person name="Peters L."/>
            <person name="Ovchinnikova G."/>
            <person name="Lu M."/>
            <person name="Land M.L."/>
            <person name="Hauser L."/>
            <person name="Pester M."/>
            <person name="Spring S."/>
            <person name="Ollivier B."/>
            <person name="Rattei T."/>
            <person name="Klenk H.-P."/>
            <person name="Wagner M."/>
            <person name="Loy A."/>
            <person name="Woyke T.J."/>
        </authorList>
    </citation>
    <scope>NUCLEOTIDE SEQUENCE [LARGE SCALE GENOMIC DNA]</scope>
    <source>
        <strain evidence="2 3">DSM 17734</strain>
    </source>
</reference>
<gene>
    <name evidence="2" type="ORF">DesyoDRAFT_5077</name>
</gene>
<dbReference type="EMBL" id="CM001441">
    <property type="protein sequence ID" value="EHQ92011.1"/>
    <property type="molecule type" value="Genomic_DNA"/>
</dbReference>
<dbReference type="PANTHER" id="PTHR34504:SF2">
    <property type="entry name" value="UPF0150 PROTEIN SSL0259"/>
    <property type="match status" value="1"/>
</dbReference>
<dbReference type="Proteomes" id="UP000005104">
    <property type="component" value="Chromosome"/>
</dbReference>
<dbReference type="AlphaFoldDB" id="H5XZN7"/>
<dbReference type="Pfam" id="PF15919">
    <property type="entry name" value="HicB_lk_antitox"/>
    <property type="match status" value="1"/>
</dbReference>
<dbReference type="eggNOG" id="COG1598">
    <property type="taxonomic scope" value="Bacteria"/>
</dbReference>
<dbReference type="OrthoDB" id="5419659at2"/>
<evidence type="ECO:0000313" key="3">
    <source>
        <dbReference type="Proteomes" id="UP000005104"/>
    </source>
</evidence>
<keyword evidence="3" id="KW-1185">Reference proteome</keyword>
<feature type="domain" description="HicB-like antitoxin of toxin-antitoxin system" evidence="1">
    <location>
        <begin position="6"/>
        <end position="69"/>
    </location>
</feature>
<dbReference type="Gene3D" id="3.30.160.250">
    <property type="match status" value="1"/>
</dbReference>
<dbReference type="InterPro" id="IPR051404">
    <property type="entry name" value="TA_system_antitoxin"/>
</dbReference>
<sequence length="82" mass="8816">MGNRFKIVLDFNEEDGGFTVTVPALPGCVTEGDTIEEALTNAKEVSKGYLKALEIQGRPISPTQLKGIQSALSSLDTYKSPE</sequence>
<dbReference type="RefSeq" id="WP_007787207.1">
    <property type="nucleotide sequence ID" value="NZ_CM001441.1"/>
</dbReference>
<proteinExistence type="predicted"/>
<evidence type="ECO:0000313" key="2">
    <source>
        <dbReference type="EMBL" id="EHQ92011.1"/>
    </source>
</evidence>
<dbReference type="HOGENOM" id="CLU_114047_2_2_9"/>
<organism evidence="2 3">
    <name type="scientific">Desulfosporosinus youngiae DSM 17734</name>
    <dbReference type="NCBI Taxonomy" id="768710"/>
    <lineage>
        <taxon>Bacteria</taxon>
        <taxon>Bacillati</taxon>
        <taxon>Bacillota</taxon>
        <taxon>Clostridia</taxon>
        <taxon>Eubacteriales</taxon>
        <taxon>Desulfitobacteriaceae</taxon>
        <taxon>Desulfosporosinus</taxon>
    </lineage>
</organism>
<dbReference type="InterPro" id="IPR035069">
    <property type="entry name" value="TTHA1013/TTHA0281-like"/>
</dbReference>
<protein>
    <recommendedName>
        <fullName evidence="1">HicB-like antitoxin of toxin-antitoxin system domain-containing protein</fullName>
    </recommendedName>
</protein>
<dbReference type="SUPFAM" id="SSF143100">
    <property type="entry name" value="TTHA1013/TTHA0281-like"/>
    <property type="match status" value="1"/>
</dbReference>
<dbReference type="PANTHER" id="PTHR34504">
    <property type="entry name" value="ANTITOXIN HICB"/>
    <property type="match status" value="1"/>
</dbReference>
<dbReference type="InterPro" id="IPR031807">
    <property type="entry name" value="HicB-like"/>
</dbReference>